<reference evidence="3" key="1">
    <citation type="submission" date="2016-07" db="EMBL/GenBank/DDBJ databases">
        <title>Nontailed viruses are major unrecognized killers of bacteria in the ocean.</title>
        <authorList>
            <person name="Kauffman K."/>
            <person name="Hussain F."/>
            <person name="Yang J."/>
            <person name="Arevalo P."/>
            <person name="Brown J."/>
            <person name="Cutler M."/>
            <person name="Kelly L."/>
            <person name="Polz M.F."/>
        </authorList>
    </citation>
    <scope>NUCLEOTIDE SEQUENCE [LARGE SCALE GENOMIC DNA]</scope>
    <source>
        <strain evidence="3">10N.286.55.C1</strain>
    </source>
</reference>
<evidence type="ECO:0000256" key="1">
    <source>
        <dbReference type="SAM" id="SignalP"/>
    </source>
</evidence>
<dbReference type="RefSeq" id="WP_102267737.1">
    <property type="nucleotide sequence ID" value="NZ_MCSH01000131.1"/>
</dbReference>
<protein>
    <submittedName>
        <fullName evidence="2">Uncharacterized protein</fullName>
    </submittedName>
</protein>
<accession>A0A2N7BJQ8</accession>
<feature type="signal peptide" evidence="1">
    <location>
        <begin position="1"/>
        <end position="20"/>
    </location>
</feature>
<name>A0A2N7BJQ8_9VIBR</name>
<comment type="caution">
    <text evidence="2">The sequence shown here is derived from an EMBL/GenBank/DDBJ whole genome shotgun (WGS) entry which is preliminary data.</text>
</comment>
<gene>
    <name evidence="2" type="ORF">BCV30_18010</name>
</gene>
<keyword evidence="1" id="KW-0732">Signal</keyword>
<proteinExistence type="predicted"/>
<dbReference type="SUPFAM" id="SSF55486">
    <property type="entry name" value="Metalloproteases ('zincins'), catalytic domain"/>
    <property type="match status" value="1"/>
</dbReference>
<feature type="chain" id="PRO_5014737089" evidence="1">
    <location>
        <begin position="21"/>
        <end position="531"/>
    </location>
</feature>
<dbReference type="EMBL" id="MCSI01000164">
    <property type="protein sequence ID" value="PME56873.1"/>
    <property type="molecule type" value="Genomic_DNA"/>
</dbReference>
<sequence length="531" mass="60445">MRKIALLSTTLIFYIPSAFTSEFQSTKFYSNKEVIKTNTITSYTALTESIKTRSNVDSFKFNDITIKKKGELTWEITNNTPIPTSFFPVKVDTLDGLKLISSNEDVPAFSSAIVSINGLEADKLDFVYQSNIFLPKVTLGPYDSEACQSPQDKQKTCYSFPDSEQKITIQNMIALTHTLSNSKQYSELLTEYMENRCASNPSKCGNYADANLPYGIRNLLALGGQDHNLALKVMRNKYRAEGVGGGRGVKLNQFLTNTGGWASTWHSILTPSQAYSSRFYRTWLHEIGHAHGFSHSSGMTYGFADYFSEQIIPQLTTEEERQTILPYRSPTILLDFQKDETSDIEGNSKINLNFLSYNIDIIEVDFQVITSCDWEKNIVNSEGNISLLYKTIPNCPVFIRVSDVNSDIVSTIKLSHHDLSQSKTYDINNKDFTVIDNEILNQNDNGWDIRNKCRLPNTHLATKEEYQDLWNYLSKNDLLDTLDYQQFLSSDGPRSYYIWQLTFNDNKMTSNKFRMKNKIGTSNGLVCVRDH</sequence>
<dbReference type="Proteomes" id="UP000235778">
    <property type="component" value="Unassembled WGS sequence"/>
</dbReference>
<evidence type="ECO:0000313" key="3">
    <source>
        <dbReference type="Proteomes" id="UP000235778"/>
    </source>
</evidence>
<dbReference type="AlphaFoldDB" id="A0A2N7BJQ8"/>
<organism evidence="2 3">
    <name type="scientific">Vibrio lentus</name>
    <dbReference type="NCBI Taxonomy" id="136468"/>
    <lineage>
        <taxon>Bacteria</taxon>
        <taxon>Pseudomonadati</taxon>
        <taxon>Pseudomonadota</taxon>
        <taxon>Gammaproteobacteria</taxon>
        <taxon>Vibrionales</taxon>
        <taxon>Vibrionaceae</taxon>
        <taxon>Vibrio</taxon>
    </lineage>
</organism>
<evidence type="ECO:0000313" key="2">
    <source>
        <dbReference type="EMBL" id="PME56873.1"/>
    </source>
</evidence>